<keyword evidence="1" id="KW-1133">Transmembrane helix</keyword>
<sequence>MDEHYIVMAGEWVCRDEGNWDFVVDKTQMSRKFLVVKRWTSILRLITCGQEMDEHCMVMAGEWICRDERNWDFVVDKTQMSRMVPFRDGITLSKLEQNVMKEFCYGEKFVASSRRRKDASTLHVPQREKERIADLRLTRRWRRYFRDGSAGFRVLLVYLVSAIVYIVCVVKDGGFISCINSVSTMNCHVVITVPWSCITTSKMVPVLAPPRLNRSHTDSVIPSPTPTGFKLRLLLLPIYLRDLYEKPN</sequence>
<organism evidence="2 3">
    <name type="scientific">Brassica cretica</name>
    <name type="common">Mustard</name>
    <dbReference type="NCBI Taxonomy" id="69181"/>
    <lineage>
        <taxon>Eukaryota</taxon>
        <taxon>Viridiplantae</taxon>
        <taxon>Streptophyta</taxon>
        <taxon>Embryophyta</taxon>
        <taxon>Tracheophyta</taxon>
        <taxon>Spermatophyta</taxon>
        <taxon>Magnoliopsida</taxon>
        <taxon>eudicotyledons</taxon>
        <taxon>Gunneridae</taxon>
        <taxon>Pentapetalae</taxon>
        <taxon>rosids</taxon>
        <taxon>malvids</taxon>
        <taxon>Brassicales</taxon>
        <taxon>Brassicaceae</taxon>
        <taxon>Brassiceae</taxon>
        <taxon>Brassica</taxon>
    </lineage>
</organism>
<dbReference type="EMBL" id="QGKX02001521">
    <property type="protein sequence ID" value="KAF3511744.1"/>
    <property type="molecule type" value="Genomic_DNA"/>
</dbReference>
<gene>
    <name evidence="2" type="ORF">F2Q69_00000488</name>
</gene>
<proteinExistence type="predicted"/>
<name>A0A8S9P2U4_BRACR</name>
<comment type="caution">
    <text evidence="2">The sequence shown here is derived from an EMBL/GenBank/DDBJ whole genome shotgun (WGS) entry which is preliminary data.</text>
</comment>
<evidence type="ECO:0000256" key="1">
    <source>
        <dbReference type="SAM" id="Phobius"/>
    </source>
</evidence>
<feature type="transmembrane region" description="Helical" evidence="1">
    <location>
        <begin position="150"/>
        <end position="167"/>
    </location>
</feature>
<keyword evidence="1" id="KW-0472">Membrane</keyword>
<dbReference type="AlphaFoldDB" id="A0A8S9P2U4"/>
<dbReference type="Proteomes" id="UP000712600">
    <property type="component" value="Unassembled WGS sequence"/>
</dbReference>
<evidence type="ECO:0000313" key="2">
    <source>
        <dbReference type="EMBL" id="KAF3511744.1"/>
    </source>
</evidence>
<protein>
    <submittedName>
        <fullName evidence="2">Uncharacterized protein</fullName>
    </submittedName>
</protein>
<keyword evidence="1" id="KW-0812">Transmembrane</keyword>
<accession>A0A8S9P2U4</accession>
<reference evidence="2" key="1">
    <citation type="submission" date="2019-12" db="EMBL/GenBank/DDBJ databases">
        <title>Genome sequencing and annotation of Brassica cretica.</title>
        <authorList>
            <person name="Studholme D.J."/>
            <person name="Sarris P."/>
        </authorList>
    </citation>
    <scope>NUCLEOTIDE SEQUENCE</scope>
    <source>
        <strain evidence="2">PFS-109/04</strain>
        <tissue evidence="2">Leaf</tissue>
    </source>
</reference>
<evidence type="ECO:0000313" key="3">
    <source>
        <dbReference type="Proteomes" id="UP000712600"/>
    </source>
</evidence>